<evidence type="ECO:0000256" key="1">
    <source>
        <dbReference type="SAM" id="MobiDB-lite"/>
    </source>
</evidence>
<sequence>MKHSTFSSQRGVTMLMVLLLMSAMLLGALAFARITEAGALVSGNVATKEASLHAAEVGRAAAYAQLVALVDKTADTGGWYWATMQPTTATNVPSTINFDGGTPVVAGGVGRFTVTYAVDRLCNVNVVNDSARECLVMVQPPDATSGDPQDKTYNPKDYKAKGPHQYRITVRVTDARGTQTWTQSLTTVN</sequence>
<proteinExistence type="predicted"/>
<evidence type="ECO:0008006" key="4">
    <source>
        <dbReference type="Google" id="ProtNLM"/>
    </source>
</evidence>
<feature type="compositionally biased region" description="Basic and acidic residues" evidence="1">
    <location>
        <begin position="148"/>
        <end position="158"/>
    </location>
</feature>
<reference evidence="2 3" key="1">
    <citation type="submission" date="2020-05" db="EMBL/GenBank/DDBJ databases">
        <title>Aquincola sp. isolate from soil.</title>
        <authorList>
            <person name="Han J."/>
            <person name="Kim D.-U."/>
        </authorList>
    </citation>
    <scope>NUCLEOTIDE SEQUENCE [LARGE SCALE GENOMIC DNA]</scope>
    <source>
        <strain evidence="2 3">S2</strain>
    </source>
</reference>
<evidence type="ECO:0000313" key="2">
    <source>
        <dbReference type="EMBL" id="NRF66145.1"/>
    </source>
</evidence>
<organism evidence="2 3">
    <name type="scientific">Pseudaquabacterium terrae</name>
    <dbReference type="NCBI Taxonomy" id="2732868"/>
    <lineage>
        <taxon>Bacteria</taxon>
        <taxon>Pseudomonadati</taxon>
        <taxon>Pseudomonadota</taxon>
        <taxon>Betaproteobacteria</taxon>
        <taxon>Burkholderiales</taxon>
        <taxon>Sphaerotilaceae</taxon>
        <taxon>Pseudaquabacterium</taxon>
    </lineage>
</organism>
<protein>
    <recommendedName>
        <fullName evidence="4">Pilus assembly protein PilX</fullName>
    </recommendedName>
</protein>
<comment type="caution">
    <text evidence="2">The sequence shown here is derived from an EMBL/GenBank/DDBJ whole genome shotgun (WGS) entry which is preliminary data.</text>
</comment>
<gene>
    <name evidence="2" type="ORF">HLB44_04040</name>
</gene>
<accession>A0ABX2EDF4</accession>
<evidence type="ECO:0000313" key="3">
    <source>
        <dbReference type="Proteomes" id="UP000737171"/>
    </source>
</evidence>
<dbReference type="RefSeq" id="WP_173120804.1">
    <property type="nucleotide sequence ID" value="NZ_JABRWJ010000001.1"/>
</dbReference>
<dbReference type="Proteomes" id="UP000737171">
    <property type="component" value="Unassembled WGS sequence"/>
</dbReference>
<feature type="region of interest" description="Disordered" evidence="1">
    <location>
        <begin position="139"/>
        <end position="158"/>
    </location>
</feature>
<keyword evidence="3" id="KW-1185">Reference proteome</keyword>
<dbReference type="EMBL" id="JABRWJ010000001">
    <property type="protein sequence ID" value="NRF66145.1"/>
    <property type="molecule type" value="Genomic_DNA"/>
</dbReference>
<name>A0ABX2EDF4_9BURK</name>